<feature type="domain" description="UspA" evidence="1">
    <location>
        <begin position="263"/>
        <end position="331"/>
    </location>
</feature>
<dbReference type="InterPro" id="IPR006016">
    <property type="entry name" value="UspA"/>
</dbReference>
<dbReference type="AlphaFoldDB" id="A0A8K0DPN4"/>
<dbReference type="PRINTS" id="PR01438">
    <property type="entry name" value="UNVRSLSTRESS"/>
</dbReference>
<dbReference type="Gene3D" id="3.40.50.620">
    <property type="entry name" value="HUPs"/>
    <property type="match status" value="2"/>
</dbReference>
<evidence type="ECO:0000313" key="2">
    <source>
        <dbReference type="EMBL" id="KAF3431884.1"/>
    </source>
</evidence>
<dbReference type="InterPro" id="IPR014729">
    <property type="entry name" value="Rossmann-like_a/b/a_fold"/>
</dbReference>
<dbReference type="CDD" id="cd23659">
    <property type="entry name" value="USP_At3g01520-like"/>
    <property type="match status" value="1"/>
</dbReference>
<protein>
    <recommendedName>
        <fullName evidence="1">UspA domain-containing protein</fullName>
    </recommendedName>
</protein>
<comment type="caution">
    <text evidence="2">The sequence shown here is derived from an EMBL/GenBank/DDBJ whole genome shotgun (WGS) entry which is preliminary data.</text>
</comment>
<evidence type="ECO:0000313" key="3">
    <source>
        <dbReference type="Proteomes" id="UP000796880"/>
    </source>
</evidence>
<dbReference type="Pfam" id="PF00582">
    <property type="entry name" value="Usp"/>
    <property type="match status" value="2"/>
</dbReference>
<proteinExistence type="predicted"/>
<dbReference type="Proteomes" id="UP000796880">
    <property type="component" value="Unassembled WGS sequence"/>
</dbReference>
<dbReference type="SUPFAM" id="SSF52402">
    <property type="entry name" value="Adenine nucleotide alpha hydrolases-like"/>
    <property type="match status" value="2"/>
</dbReference>
<sequence>MEKEKEGKCKRKKVMVAIDESESSYYALIWVLENLKESISTSPLVIFATQPLLNSNHFLVSAGSLSFATIYCPLSPTTALMKRKEEINKKVSVGLLEKARSICASRGVAVETFTKAGDPKEMICNIVENYKINLLVIGESTCGALSSATMGEATTTARAAEKKVMVAIDESEYNRYALIWVLENLKDSITKSPPLLIFMAQLLANNTYTFSASLGSARLCCPVSSTSEFFNTVQENHKKLTLAFLEKAKYICATHGILYNFHFLIIQHKVIAETVTEVGDPKAAISDAVQKYNIKLLVLGELGVGKLQRAILGSVSNYCVQNAECHVLLVKKPK</sequence>
<gene>
    <name evidence="2" type="ORF">FNV43_RR26620</name>
</gene>
<accession>A0A8K0DPN4</accession>
<dbReference type="PANTHER" id="PTHR31964">
    <property type="entry name" value="ADENINE NUCLEOTIDE ALPHA HYDROLASES-LIKE SUPERFAMILY PROTEIN"/>
    <property type="match status" value="1"/>
</dbReference>
<evidence type="ECO:0000259" key="1">
    <source>
        <dbReference type="Pfam" id="PF00582"/>
    </source>
</evidence>
<reference evidence="2" key="1">
    <citation type="submission" date="2020-03" db="EMBL/GenBank/DDBJ databases">
        <title>A high-quality chromosome-level genome assembly of a woody plant with both climbing and erect habits, Rhamnella rubrinervis.</title>
        <authorList>
            <person name="Lu Z."/>
            <person name="Yang Y."/>
            <person name="Zhu X."/>
            <person name="Sun Y."/>
        </authorList>
    </citation>
    <scope>NUCLEOTIDE SEQUENCE</scope>
    <source>
        <strain evidence="2">BYM</strain>
        <tissue evidence="2">Leaf</tissue>
    </source>
</reference>
<organism evidence="2 3">
    <name type="scientific">Rhamnella rubrinervis</name>
    <dbReference type="NCBI Taxonomy" id="2594499"/>
    <lineage>
        <taxon>Eukaryota</taxon>
        <taxon>Viridiplantae</taxon>
        <taxon>Streptophyta</taxon>
        <taxon>Embryophyta</taxon>
        <taxon>Tracheophyta</taxon>
        <taxon>Spermatophyta</taxon>
        <taxon>Magnoliopsida</taxon>
        <taxon>eudicotyledons</taxon>
        <taxon>Gunneridae</taxon>
        <taxon>Pentapetalae</taxon>
        <taxon>rosids</taxon>
        <taxon>fabids</taxon>
        <taxon>Rosales</taxon>
        <taxon>Rhamnaceae</taxon>
        <taxon>rhamnoid group</taxon>
        <taxon>Rhamneae</taxon>
        <taxon>Rhamnella</taxon>
    </lineage>
</organism>
<name>A0A8K0DPN4_9ROSA</name>
<dbReference type="InterPro" id="IPR006015">
    <property type="entry name" value="Universal_stress_UspA"/>
</dbReference>
<dbReference type="EMBL" id="VOIH02000012">
    <property type="protein sequence ID" value="KAF3431884.1"/>
    <property type="molecule type" value="Genomic_DNA"/>
</dbReference>
<keyword evidence="3" id="KW-1185">Reference proteome</keyword>
<feature type="domain" description="UspA" evidence="1">
    <location>
        <begin position="91"/>
        <end position="152"/>
    </location>
</feature>
<dbReference type="PANTHER" id="PTHR31964:SF55">
    <property type="entry name" value="USPA DOMAIN-CONTAINING PROTEIN"/>
    <property type="match status" value="1"/>
</dbReference>
<dbReference type="OrthoDB" id="843225at2759"/>